<accession>A0A7C9B8S4</accession>
<dbReference type="AlphaFoldDB" id="A0A7C9B8S4"/>
<dbReference type="InterPro" id="IPR028072">
    <property type="entry name" value="DUF4466"/>
</dbReference>
<evidence type="ECO:0000256" key="1">
    <source>
        <dbReference type="SAM" id="SignalP"/>
    </source>
</evidence>
<feature type="signal peptide" evidence="1">
    <location>
        <begin position="1"/>
        <end position="22"/>
    </location>
</feature>
<evidence type="ECO:0000313" key="4">
    <source>
        <dbReference type="Proteomes" id="UP000479293"/>
    </source>
</evidence>
<organism evidence="3 4">
    <name type="scientific">Salmonirosea aquatica</name>
    <dbReference type="NCBI Taxonomy" id="2654236"/>
    <lineage>
        <taxon>Bacteria</taxon>
        <taxon>Pseudomonadati</taxon>
        <taxon>Bacteroidota</taxon>
        <taxon>Cytophagia</taxon>
        <taxon>Cytophagales</taxon>
        <taxon>Spirosomataceae</taxon>
        <taxon>Salmonirosea</taxon>
    </lineage>
</organism>
<name>A0A7C9B8S4_9BACT</name>
<comment type="caution">
    <text evidence="3">The sequence shown here is derived from an EMBL/GenBank/DDBJ whole genome shotgun (WGS) entry which is preliminary data.</text>
</comment>
<keyword evidence="1" id="KW-0732">Signal</keyword>
<dbReference type="EMBL" id="WHLY01000002">
    <property type="protein sequence ID" value="MPR32882.1"/>
    <property type="molecule type" value="Genomic_DNA"/>
</dbReference>
<feature type="chain" id="PRO_5028899489" evidence="1">
    <location>
        <begin position="23"/>
        <end position="332"/>
    </location>
</feature>
<dbReference type="Proteomes" id="UP000479293">
    <property type="component" value="Unassembled WGS sequence"/>
</dbReference>
<dbReference type="Pfam" id="PF14725">
    <property type="entry name" value="DUF4466"/>
    <property type="match status" value="1"/>
</dbReference>
<proteinExistence type="predicted"/>
<dbReference type="Gene3D" id="2.60.40.3550">
    <property type="entry name" value="Domain of unknown function DUF4466"/>
    <property type="match status" value="1"/>
</dbReference>
<keyword evidence="4" id="KW-1185">Reference proteome</keyword>
<evidence type="ECO:0000313" key="3">
    <source>
        <dbReference type="EMBL" id="MPR32882.1"/>
    </source>
</evidence>
<feature type="domain" description="DUF4466" evidence="2">
    <location>
        <begin position="33"/>
        <end position="330"/>
    </location>
</feature>
<protein>
    <submittedName>
        <fullName evidence="3">DUF4466 domain-containing protein</fullName>
    </submittedName>
</protein>
<dbReference type="CDD" id="cd07472">
    <property type="entry name" value="HmuY_like"/>
    <property type="match status" value="1"/>
</dbReference>
<dbReference type="RefSeq" id="WP_152757704.1">
    <property type="nucleotide sequence ID" value="NZ_WHLY01000002.1"/>
</dbReference>
<evidence type="ECO:0000259" key="2">
    <source>
        <dbReference type="Pfam" id="PF14725"/>
    </source>
</evidence>
<reference evidence="3 4" key="1">
    <citation type="submission" date="2019-10" db="EMBL/GenBank/DDBJ databases">
        <title>Draft Genome Sequence of Cytophagaceae sp. SJW1-29.</title>
        <authorList>
            <person name="Choi A."/>
        </authorList>
    </citation>
    <scope>NUCLEOTIDE SEQUENCE [LARGE SCALE GENOMIC DNA]</scope>
    <source>
        <strain evidence="3 4">SJW1-29</strain>
    </source>
</reference>
<dbReference type="PROSITE" id="PS51257">
    <property type="entry name" value="PROKAR_LIPOPROTEIN"/>
    <property type="match status" value="1"/>
</dbReference>
<gene>
    <name evidence="3" type="ORF">GBK04_05805</name>
</gene>
<sequence>MQQRSYLTYTLVVLSLLAGLTACDPSDHPTVTPLKKVGFQNDVIKRTLGPNVMGLDIEFAFAMALPADEGKLTSAQVEASIGGASGTYLEHRSYYTDGSGNDIGVVVGSPSSSEGKITKVNFTADTSAATLRYYYKIPEAARGESVSFTFTSTSSTGEVVTYNMGPYKIAEMDMVLDLDVKDGGAQYISIEDMKVYTAAEAAQMPNKIDLVYLYRSIPNITFNHALVSPAADAQYRPGLTLPAGLTNSAKISKVWGLRDFHLARLQYGIYIDDLDFEELDISTAPNYAINLRAEAGAWVETADGKYRAYIYMNSVNNTAKSAKISMKRYTLK</sequence>